<evidence type="ECO:0000259" key="5">
    <source>
        <dbReference type="Pfam" id="PF00496"/>
    </source>
</evidence>
<comment type="similarity">
    <text evidence="1">Belongs to the bacterial solute-binding protein 5 family.</text>
</comment>
<dbReference type="GO" id="GO:0042597">
    <property type="term" value="C:periplasmic space"/>
    <property type="evidence" value="ECO:0007669"/>
    <property type="project" value="UniProtKB-ARBA"/>
</dbReference>
<dbReference type="RefSeq" id="WP_075062399.1">
    <property type="nucleotide sequence ID" value="NZ_LGCL01000019.1"/>
</dbReference>
<comment type="caution">
    <text evidence="6">The sequence shown here is derived from an EMBL/GenBank/DDBJ whole genome shotgun (WGS) entry which is preliminary data.</text>
</comment>
<dbReference type="PIRSF" id="PIRSF002741">
    <property type="entry name" value="MppA"/>
    <property type="match status" value="1"/>
</dbReference>
<dbReference type="InterPro" id="IPR039424">
    <property type="entry name" value="SBP_5"/>
</dbReference>
<feature type="domain" description="Solute-binding protein family 5" evidence="5">
    <location>
        <begin position="109"/>
        <end position="455"/>
    </location>
</feature>
<proteinExistence type="inferred from homology"/>
<evidence type="ECO:0000256" key="4">
    <source>
        <dbReference type="SAM" id="SignalP"/>
    </source>
</evidence>
<dbReference type="GO" id="GO:0043190">
    <property type="term" value="C:ATP-binding cassette (ABC) transporter complex"/>
    <property type="evidence" value="ECO:0007669"/>
    <property type="project" value="InterPro"/>
</dbReference>
<dbReference type="STRING" id="1134406.ADN00_07705"/>
<gene>
    <name evidence="6" type="ORF">ADN00_07705</name>
</gene>
<feature type="signal peptide" evidence="4">
    <location>
        <begin position="1"/>
        <end position="34"/>
    </location>
</feature>
<sequence>MRKIHLRGLATLFLITFLAAGCALFTTPAPPVSSAPTAVPATATIEPTPTTPPQPTPTIAIPVDAAVLPVVLSPSFETLDPRTESSPEARALQSLLYQTLVALDTAGNPIAGLAYGWEATADGLSYTFFIPTGASFSDGATITATVVSQNLNEFLLTAGSAAAVYPYNIIDTIDAVDEATLAIRLKQPCNTFLQALANPRLSIISPEWISRPSASLADSPAGSGPFRLVSMETGSQLTFLKRSEYTGAPVFFDLVRVSLVPSAAEVRDQLTAGQALLGIFPQAAQRDPLPTAESGLQTRLLALPEMQVMAFNFTRPFFNSLQVRQTFNRAIDRAALIQTVFMGDALAPSGIYPIGMFGACAGEEDYAYNPSLSSSPLPWERVTLRALAPEGLYRQDRALIEAMSSQFALVGINLTVDYTSREDYPRSVIENQPLANYDLYFVQFESPSFSPAALDEWFRSNGALNGGKYANPQVDDLLSRSRNELEPELAEAQYCQAAQQIWADAPYLFLLQPAYTVAYSSSLEGFTASPNGWLHLDLLRTELTTPPE</sequence>
<dbReference type="InterPro" id="IPR000914">
    <property type="entry name" value="SBP_5_dom"/>
</dbReference>
<keyword evidence="2" id="KW-0813">Transport</keyword>
<accession>A0A0P6XYJ9</accession>
<evidence type="ECO:0000256" key="2">
    <source>
        <dbReference type="ARBA" id="ARBA00022448"/>
    </source>
</evidence>
<dbReference type="InterPro" id="IPR030678">
    <property type="entry name" value="Peptide/Ni-bd"/>
</dbReference>
<dbReference type="Gene3D" id="3.10.105.10">
    <property type="entry name" value="Dipeptide-binding Protein, Domain 3"/>
    <property type="match status" value="1"/>
</dbReference>
<dbReference type="PANTHER" id="PTHR30290">
    <property type="entry name" value="PERIPLASMIC BINDING COMPONENT OF ABC TRANSPORTER"/>
    <property type="match status" value="1"/>
</dbReference>
<dbReference type="EMBL" id="LGCL01000019">
    <property type="protein sequence ID" value="KPL78328.1"/>
    <property type="molecule type" value="Genomic_DNA"/>
</dbReference>
<dbReference type="Pfam" id="PF00496">
    <property type="entry name" value="SBP_bac_5"/>
    <property type="match status" value="1"/>
</dbReference>
<organism evidence="6 7">
    <name type="scientific">Ornatilinea apprima</name>
    <dbReference type="NCBI Taxonomy" id="1134406"/>
    <lineage>
        <taxon>Bacteria</taxon>
        <taxon>Bacillati</taxon>
        <taxon>Chloroflexota</taxon>
        <taxon>Anaerolineae</taxon>
        <taxon>Anaerolineales</taxon>
        <taxon>Anaerolineaceae</taxon>
        <taxon>Ornatilinea</taxon>
    </lineage>
</organism>
<dbReference type="SUPFAM" id="SSF53850">
    <property type="entry name" value="Periplasmic binding protein-like II"/>
    <property type="match status" value="1"/>
</dbReference>
<evidence type="ECO:0000313" key="7">
    <source>
        <dbReference type="Proteomes" id="UP000050417"/>
    </source>
</evidence>
<dbReference type="OrthoDB" id="9772924at2"/>
<feature type="chain" id="PRO_5006133278" description="Solute-binding protein family 5 domain-containing protein" evidence="4">
    <location>
        <begin position="35"/>
        <end position="548"/>
    </location>
</feature>
<dbReference type="GO" id="GO:1904680">
    <property type="term" value="F:peptide transmembrane transporter activity"/>
    <property type="evidence" value="ECO:0007669"/>
    <property type="project" value="TreeGrafter"/>
</dbReference>
<dbReference type="AlphaFoldDB" id="A0A0P6XYJ9"/>
<reference evidence="6 7" key="1">
    <citation type="submission" date="2015-07" db="EMBL/GenBank/DDBJ databases">
        <title>Genome sequence of Ornatilinea apprima DSM 23815.</title>
        <authorList>
            <person name="Hemp J."/>
            <person name="Ward L.M."/>
            <person name="Pace L.A."/>
            <person name="Fischer W.W."/>
        </authorList>
    </citation>
    <scope>NUCLEOTIDE SEQUENCE [LARGE SCALE GENOMIC DNA]</scope>
    <source>
        <strain evidence="6 7">P3M-1</strain>
    </source>
</reference>
<protein>
    <recommendedName>
        <fullName evidence="5">Solute-binding protein family 5 domain-containing protein</fullName>
    </recommendedName>
</protein>
<dbReference type="PANTHER" id="PTHR30290:SF9">
    <property type="entry name" value="OLIGOPEPTIDE-BINDING PROTEIN APPA"/>
    <property type="match status" value="1"/>
</dbReference>
<dbReference type="Gene3D" id="3.90.76.10">
    <property type="entry name" value="Dipeptide-binding Protein, Domain 1"/>
    <property type="match status" value="1"/>
</dbReference>
<evidence type="ECO:0000313" key="6">
    <source>
        <dbReference type="EMBL" id="KPL78328.1"/>
    </source>
</evidence>
<dbReference type="GO" id="GO:0015833">
    <property type="term" value="P:peptide transport"/>
    <property type="evidence" value="ECO:0007669"/>
    <property type="project" value="TreeGrafter"/>
</dbReference>
<keyword evidence="3 4" id="KW-0732">Signal</keyword>
<dbReference type="Proteomes" id="UP000050417">
    <property type="component" value="Unassembled WGS sequence"/>
</dbReference>
<evidence type="ECO:0000256" key="3">
    <source>
        <dbReference type="ARBA" id="ARBA00022729"/>
    </source>
</evidence>
<name>A0A0P6XYJ9_9CHLR</name>
<dbReference type="Gene3D" id="3.40.190.10">
    <property type="entry name" value="Periplasmic binding protein-like II"/>
    <property type="match status" value="1"/>
</dbReference>
<evidence type="ECO:0000256" key="1">
    <source>
        <dbReference type="ARBA" id="ARBA00005695"/>
    </source>
</evidence>
<keyword evidence="7" id="KW-1185">Reference proteome</keyword>
<dbReference type="PROSITE" id="PS51257">
    <property type="entry name" value="PROKAR_LIPOPROTEIN"/>
    <property type="match status" value="1"/>
</dbReference>